<organism evidence="1">
    <name type="scientific">hydrothermal vent metagenome</name>
    <dbReference type="NCBI Taxonomy" id="652676"/>
    <lineage>
        <taxon>unclassified sequences</taxon>
        <taxon>metagenomes</taxon>
        <taxon>ecological metagenomes</taxon>
    </lineage>
</organism>
<proteinExistence type="predicted"/>
<name>A0A3B1ANW6_9ZZZZ</name>
<dbReference type="EMBL" id="UOFW01000137">
    <property type="protein sequence ID" value="VAX05432.1"/>
    <property type="molecule type" value="Genomic_DNA"/>
</dbReference>
<dbReference type="AlphaFoldDB" id="A0A3B1ANW6"/>
<evidence type="ECO:0000313" key="1">
    <source>
        <dbReference type="EMBL" id="VAX05432.1"/>
    </source>
</evidence>
<gene>
    <name evidence="1" type="ORF">MNBD_ALPHA03-82</name>
</gene>
<reference evidence="1" key="1">
    <citation type="submission" date="2018-06" db="EMBL/GenBank/DDBJ databases">
        <authorList>
            <person name="Zhirakovskaya E."/>
        </authorList>
    </citation>
    <scope>NUCLEOTIDE SEQUENCE</scope>
</reference>
<protein>
    <submittedName>
        <fullName evidence="1">Uncharacterized protein</fullName>
    </submittedName>
</protein>
<accession>A0A3B1ANW6</accession>
<sequence length="68" mass="7907">QQGDWGGDLLTPSNWRDVMRQRATSWTWPLVLDDVESFIIDLPKQNDFNKERLLRLLDGVNGRLLVTP</sequence>
<feature type="non-terminal residue" evidence="1">
    <location>
        <position position="1"/>
    </location>
</feature>